<proteinExistence type="predicted"/>
<dbReference type="Proteomes" id="UP000634660">
    <property type="component" value="Unassembled WGS sequence"/>
</dbReference>
<dbReference type="AlphaFoldDB" id="A0A918QPW7"/>
<keyword evidence="4 6" id="KW-0472">Membrane</keyword>
<evidence type="ECO:0000256" key="3">
    <source>
        <dbReference type="ARBA" id="ARBA00022989"/>
    </source>
</evidence>
<dbReference type="EMBL" id="BMVX01000007">
    <property type="protein sequence ID" value="GGZ62052.1"/>
    <property type="molecule type" value="Genomic_DNA"/>
</dbReference>
<dbReference type="GO" id="GO:0016020">
    <property type="term" value="C:membrane"/>
    <property type="evidence" value="ECO:0007669"/>
    <property type="project" value="UniProtKB-SubCell"/>
</dbReference>
<accession>A0A918QPW7</accession>
<feature type="transmembrane region" description="Helical" evidence="6">
    <location>
        <begin position="177"/>
        <end position="202"/>
    </location>
</feature>
<feature type="transmembrane region" description="Helical" evidence="6">
    <location>
        <begin position="265"/>
        <end position="286"/>
    </location>
</feature>
<evidence type="ECO:0000256" key="5">
    <source>
        <dbReference type="SAM" id="MobiDB-lite"/>
    </source>
</evidence>
<feature type="compositionally biased region" description="Acidic residues" evidence="5">
    <location>
        <begin position="374"/>
        <end position="385"/>
    </location>
</feature>
<gene>
    <name evidence="7" type="ORF">GCM10010371_21810</name>
</gene>
<feature type="transmembrane region" description="Helical" evidence="6">
    <location>
        <begin position="41"/>
        <end position="62"/>
    </location>
</feature>
<protein>
    <recommendedName>
        <fullName evidence="9">ABC transporter permease</fullName>
    </recommendedName>
</protein>
<evidence type="ECO:0000256" key="6">
    <source>
        <dbReference type="SAM" id="Phobius"/>
    </source>
</evidence>
<evidence type="ECO:0000256" key="4">
    <source>
        <dbReference type="ARBA" id="ARBA00023136"/>
    </source>
</evidence>
<dbReference type="PANTHER" id="PTHR43077:SF10">
    <property type="entry name" value="TRANSPORT PERMEASE PROTEIN"/>
    <property type="match status" value="1"/>
</dbReference>
<reference evidence="7" key="2">
    <citation type="submission" date="2020-09" db="EMBL/GenBank/DDBJ databases">
        <authorList>
            <person name="Sun Q."/>
            <person name="Ohkuma M."/>
        </authorList>
    </citation>
    <scope>NUCLEOTIDE SEQUENCE</scope>
    <source>
        <strain evidence="7">JCM 4834</strain>
    </source>
</reference>
<keyword evidence="2 6" id="KW-0812">Transmembrane</keyword>
<keyword evidence="3 6" id="KW-1133">Transmembrane helix</keyword>
<evidence type="ECO:0000313" key="7">
    <source>
        <dbReference type="EMBL" id="GGZ62052.1"/>
    </source>
</evidence>
<evidence type="ECO:0000256" key="2">
    <source>
        <dbReference type="ARBA" id="ARBA00022692"/>
    </source>
</evidence>
<sequence>MSGRTPTSRRAPGAEPRGTVHHAAGAGGAVAGLRDPALRHVLTHLVTPLLMCLGMGLAYLGAFVHPEPHHLPVAVVAQDAQAKVFAQNVKDGAGDALDVRTVADRSDAVDAVKGREVTAAYVPDGSRPELIVATAASDTGATVAEKVFTPIAARQGSPLAVTDVVGTVEDDPTGQGLFFLLVAVSIGSYASVAVIGGAGAALRMRGRALLVVGVSGVVSVIGTLLAGPVFHLVHHELAGLWGLSWLYSAGILFIGVGLHTFLKRWTTLAMMALFVMLNFTSSGGLFRPELQNGFFGTLHSFWNGAGFVEGLRSLVYFGHDGLGRHVWTLVLWLLAGLAVTGAAALAERRTEARAARTRAAEADADADPTKNAAAEEEEMEEAVGV</sequence>
<comment type="subcellular location">
    <subcellularLocation>
        <location evidence="1">Membrane</location>
        <topology evidence="1">Multi-pass membrane protein</topology>
    </subcellularLocation>
</comment>
<dbReference type="InterPro" id="IPR051328">
    <property type="entry name" value="T7SS_ABC-Transporter"/>
</dbReference>
<evidence type="ECO:0000256" key="1">
    <source>
        <dbReference type="ARBA" id="ARBA00004141"/>
    </source>
</evidence>
<name>A0A918QPW7_9ACTN</name>
<evidence type="ECO:0000313" key="8">
    <source>
        <dbReference type="Proteomes" id="UP000634660"/>
    </source>
</evidence>
<organism evidence="7 8">
    <name type="scientific">Streptomyces subrutilus</name>
    <dbReference type="NCBI Taxonomy" id="36818"/>
    <lineage>
        <taxon>Bacteria</taxon>
        <taxon>Bacillati</taxon>
        <taxon>Actinomycetota</taxon>
        <taxon>Actinomycetes</taxon>
        <taxon>Kitasatosporales</taxon>
        <taxon>Streptomycetaceae</taxon>
        <taxon>Streptomyces</taxon>
    </lineage>
</organism>
<feature type="transmembrane region" description="Helical" evidence="6">
    <location>
        <begin position="239"/>
        <end position="258"/>
    </location>
</feature>
<evidence type="ECO:0008006" key="9">
    <source>
        <dbReference type="Google" id="ProtNLM"/>
    </source>
</evidence>
<feature type="transmembrane region" description="Helical" evidence="6">
    <location>
        <begin position="209"/>
        <end position="233"/>
    </location>
</feature>
<feature type="transmembrane region" description="Helical" evidence="6">
    <location>
        <begin position="326"/>
        <end position="346"/>
    </location>
</feature>
<dbReference type="PANTHER" id="PTHR43077">
    <property type="entry name" value="TRANSPORT PERMEASE YVFS-RELATED"/>
    <property type="match status" value="1"/>
</dbReference>
<feature type="region of interest" description="Disordered" evidence="5">
    <location>
        <begin position="356"/>
        <end position="385"/>
    </location>
</feature>
<feature type="region of interest" description="Disordered" evidence="5">
    <location>
        <begin position="1"/>
        <end position="22"/>
    </location>
</feature>
<reference evidence="7" key="1">
    <citation type="journal article" date="2014" name="Int. J. Syst. Evol. Microbiol.">
        <title>Complete genome sequence of Corynebacterium casei LMG S-19264T (=DSM 44701T), isolated from a smear-ripened cheese.</title>
        <authorList>
            <consortium name="US DOE Joint Genome Institute (JGI-PGF)"/>
            <person name="Walter F."/>
            <person name="Albersmeier A."/>
            <person name="Kalinowski J."/>
            <person name="Ruckert C."/>
        </authorList>
    </citation>
    <scope>NUCLEOTIDE SEQUENCE</scope>
    <source>
        <strain evidence="7">JCM 4834</strain>
    </source>
</reference>
<comment type="caution">
    <text evidence="7">The sequence shown here is derived from an EMBL/GenBank/DDBJ whole genome shotgun (WGS) entry which is preliminary data.</text>
</comment>